<gene>
    <name evidence="1" type="ORF">BWK59_14790</name>
</gene>
<dbReference type="RefSeq" id="WP_088395097.1">
    <property type="nucleotide sequence ID" value="NZ_CP067378.1"/>
</dbReference>
<reference evidence="1 2" key="1">
    <citation type="journal article" date="2017" name="Infect. Genet. Evol.">
        <title>Comparative genome analysis of fish pathogen Flavobacterium columnare reveals extensive sequence diversity within the species.</title>
        <authorList>
            <person name="Kayansamruaj P."/>
            <person name="Dong H.T."/>
            <person name="Hirono I."/>
            <person name="Kondo H."/>
            <person name="Senapin S."/>
            <person name="Rodkhum C."/>
        </authorList>
    </citation>
    <scope>NUCLEOTIDE SEQUENCE [LARGE SCALE GENOMIC DNA]</scope>
    <source>
        <strain evidence="1 2">1215</strain>
    </source>
</reference>
<proteinExistence type="predicted"/>
<name>A0A246GEW0_9FLAO</name>
<organism evidence="1 2">
    <name type="scientific">Flavobacterium davisii</name>
    <dbReference type="NCBI Taxonomy" id="2906077"/>
    <lineage>
        <taxon>Bacteria</taxon>
        <taxon>Pseudomonadati</taxon>
        <taxon>Bacteroidota</taxon>
        <taxon>Flavobacteriia</taxon>
        <taxon>Flavobacteriales</taxon>
        <taxon>Flavobacteriaceae</taxon>
        <taxon>Flavobacterium</taxon>
    </lineage>
</organism>
<comment type="caution">
    <text evidence="1">The sequence shown here is derived from an EMBL/GenBank/DDBJ whole genome shotgun (WGS) entry which is preliminary data.</text>
</comment>
<dbReference type="AlphaFoldDB" id="A0A246GEW0"/>
<evidence type="ECO:0000313" key="1">
    <source>
        <dbReference type="EMBL" id="OWP82640.1"/>
    </source>
</evidence>
<dbReference type="Proteomes" id="UP000197768">
    <property type="component" value="Unassembled WGS sequence"/>
</dbReference>
<dbReference type="EMBL" id="MTCZ01000320">
    <property type="protein sequence ID" value="OWP82640.1"/>
    <property type="molecule type" value="Genomic_DNA"/>
</dbReference>
<protein>
    <submittedName>
        <fullName evidence="1">Uncharacterized protein</fullName>
    </submittedName>
</protein>
<accession>A0A246GEW0</accession>
<evidence type="ECO:0000313" key="2">
    <source>
        <dbReference type="Proteomes" id="UP000197768"/>
    </source>
</evidence>
<sequence>MDRKGSTYLKLFVLAEEAKAKFNSGEITQEELDIIATELIKEGDKEDKRIQESFLNSFLQNLIE</sequence>